<accession>A0ABU7VR76</accession>
<dbReference type="Proteomes" id="UP001306950">
    <property type="component" value="Unassembled WGS sequence"/>
</dbReference>
<sequence>MKFSYELDSIGWANVSLEINDEQYDFSPSYLTNALTDFLRALEVLIPEVTESDEIKKVTNFSWNSEPAEHVWTLTRKNEIINLEIHEYEDGIDCGKKQVIFNQDINLEKFIKAVVSSLTILLRKHGIVGYRKQWYSEEFPLSSYLMLMQYLADKKISITKYNVNEWNEHLRSDIESEFELIKKHM</sequence>
<gene>
    <name evidence="1" type="ORF">V3851_06090</name>
</gene>
<reference evidence="1 2" key="1">
    <citation type="submission" date="2024-02" db="EMBL/GenBank/DDBJ databases">
        <title>A nitrogen-fixing paenibacillus bacterium.</title>
        <authorList>
            <person name="Zhang W.L."/>
            <person name="Chen S.F."/>
        </authorList>
    </citation>
    <scope>NUCLEOTIDE SEQUENCE [LARGE SCALE GENOMIC DNA]</scope>
    <source>
        <strain evidence="1 2">M1</strain>
    </source>
</reference>
<evidence type="ECO:0000313" key="1">
    <source>
        <dbReference type="EMBL" id="MEF2965399.1"/>
    </source>
</evidence>
<keyword evidence="2" id="KW-1185">Reference proteome</keyword>
<dbReference type="EMBL" id="JAZHPZ010000002">
    <property type="protein sequence ID" value="MEF2965399.1"/>
    <property type="molecule type" value="Genomic_DNA"/>
</dbReference>
<organism evidence="1 2">
    <name type="scientific">Paenibacillus haidiansis</name>
    <dbReference type="NCBI Taxonomy" id="1574488"/>
    <lineage>
        <taxon>Bacteria</taxon>
        <taxon>Bacillati</taxon>
        <taxon>Bacillota</taxon>
        <taxon>Bacilli</taxon>
        <taxon>Bacillales</taxon>
        <taxon>Paenibacillaceae</taxon>
        <taxon>Paenibacillus</taxon>
    </lineage>
</organism>
<evidence type="ECO:0000313" key="2">
    <source>
        <dbReference type="Proteomes" id="UP001306950"/>
    </source>
</evidence>
<name>A0ABU7VR76_9BACL</name>
<protein>
    <submittedName>
        <fullName evidence="1">Uncharacterized protein</fullName>
    </submittedName>
</protein>
<dbReference type="RefSeq" id="WP_331845631.1">
    <property type="nucleotide sequence ID" value="NZ_JAZHPZ010000002.1"/>
</dbReference>
<comment type="caution">
    <text evidence="1">The sequence shown here is derived from an EMBL/GenBank/DDBJ whole genome shotgun (WGS) entry which is preliminary data.</text>
</comment>
<proteinExistence type="predicted"/>